<proteinExistence type="predicted"/>
<sequence>MLLCHISSLAIMCCSDFVSQLDALNLLHIHVTTFILIMHQTLNLF</sequence>
<evidence type="ECO:0000313" key="1">
    <source>
        <dbReference type="EMBL" id="JAD31574.1"/>
    </source>
</evidence>
<organism evidence="1">
    <name type="scientific">Arundo donax</name>
    <name type="common">Giant reed</name>
    <name type="synonym">Donax arundinaceus</name>
    <dbReference type="NCBI Taxonomy" id="35708"/>
    <lineage>
        <taxon>Eukaryota</taxon>
        <taxon>Viridiplantae</taxon>
        <taxon>Streptophyta</taxon>
        <taxon>Embryophyta</taxon>
        <taxon>Tracheophyta</taxon>
        <taxon>Spermatophyta</taxon>
        <taxon>Magnoliopsida</taxon>
        <taxon>Liliopsida</taxon>
        <taxon>Poales</taxon>
        <taxon>Poaceae</taxon>
        <taxon>PACMAD clade</taxon>
        <taxon>Arundinoideae</taxon>
        <taxon>Arundineae</taxon>
        <taxon>Arundo</taxon>
    </lineage>
</organism>
<dbReference type="AlphaFoldDB" id="A0A0A8YWT0"/>
<protein>
    <submittedName>
        <fullName evidence="1">Uncharacterized protein</fullName>
    </submittedName>
</protein>
<reference evidence="1" key="1">
    <citation type="submission" date="2014-09" db="EMBL/GenBank/DDBJ databases">
        <authorList>
            <person name="Magalhaes I.L.F."/>
            <person name="Oliveira U."/>
            <person name="Santos F.R."/>
            <person name="Vidigal T.H.D.A."/>
            <person name="Brescovit A.D."/>
            <person name="Santos A.J."/>
        </authorList>
    </citation>
    <scope>NUCLEOTIDE SEQUENCE</scope>
    <source>
        <tissue evidence="1">Shoot tissue taken approximately 20 cm above the soil surface</tissue>
    </source>
</reference>
<name>A0A0A8YWT0_ARUDO</name>
<accession>A0A0A8YWT0</accession>
<dbReference type="EMBL" id="GBRH01266321">
    <property type="protein sequence ID" value="JAD31574.1"/>
    <property type="molecule type" value="Transcribed_RNA"/>
</dbReference>
<reference evidence="1" key="2">
    <citation type="journal article" date="2015" name="Data Brief">
        <title>Shoot transcriptome of the giant reed, Arundo donax.</title>
        <authorList>
            <person name="Barrero R.A."/>
            <person name="Guerrero F.D."/>
            <person name="Moolhuijzen P."/>
            <person name="Goolsby J.A."/>
            <person name="Tidwell J."/>
            <person name="Bellgard S.E."/>
            <person name="Bellgard M.I."/>
        </authorList>
    </citation>
    <scope>NUCLEOTIDE SEQUENCE</scope>
    <source>
        <tissue evidence="1">Shoot tissue taken approximately 20 cm above the soil surface</tissue>
    </source>
</reference>